<reference evidence="1" key="3">
    <citation type="submission" date="2025-09" db="UniProtKB">
        <authorList>
            <consortium name="Ensembl"/>
        </authorList>
    </citation>
    <scope>IDENTIFICATION</scope>
</reference>
<dbReference type="Ensembl" id="ENSCPVT00000024314.2">
    <property type="protein sequence ID" value="ENSCPVP00000023290.2"/>
    <property type="gene ID" value="ENSCPVG00000016612.2"/>
</dbReference>
<accession>A0A8U8CJF8</accession>
<evidence type="ECO:0000313" key="1">
    <source>
        <dbReference type="Ensembl" id="ENSCPVP00000023290.2"/>
    </source>
</evidence>
<keyword evidence="2" id="KW-1185">Reference proteome</keyword>
<sequence length="201" mass="22063">MSICPYFIPLSFFEVTLSFITHSAIFGCSAQLSSNLLGIPGALPVSTFPRGSTNQGPTQKLHLNLPKSSPYPGLQLLELFLPSLQCQLLGLIQTKLQVLHCLFQVLLHPLQVIILSQSIIQMELGVSLHLLLQPQGFIPAPDLSIQGALHGLHNSEVVPLHLINLLIFLCYLPVNLSLHLVELKLQAQDLPLLMFQGGLEK</sequence>
<name>A0A8C3NMX1_GEOPR</name>
<accession>A0A8C3NMX1</accession>
<reference evidence="1" key="1">
    <citation type="submission" date="2020-02" db="EMBL/GenBank/DDBJ databases">
        <authorList>
            <person name="Enbody D E."/>
            <person name="Pettersson E M."/>
        </authorList>
    </citation>
    <scope>NUCLEOTIDE SEQUENCE [LARGE SCALE GENOMIC DNA]</scope>
</reference>
<dbReference type="Proteomes" id="UP000694382">
    <property type="component" value="Chromosome 18"/>
</dbReference>
<proteinExistence type="predicted"/>
<evidence type="ECO:0000313" key="2">
    <source>
        <dbReference type="Proteomes" id="UP000694382"/>
    </source>
</evidence>
<reference evidence="1" key="2">
    <citation type="submission" date="2025-08" db="UniProtKB">
        <authorList>
            <consortium name="Ensembl"/>
        </authorList>
    </citation>
    <scope>IDENTIFICATION</scope>
</reference>
<protein>
    <submittedName>
        <fullName evidence="1">Uncharacterized protein</fullName>
    </submittedName>
</protein>
<organism evidence="1 2">
    <name type="scientific">Geospiza parvula</name>
    <name type="common">Small tree-finch</name>
    <name type="synonym">Camarhynchus parvulus</name>
    <dbReference type="NCBI Taxonomy" id="87175"/>
    <lineage>
        <taxon>Eukaryota</taxon>
        <taxon>Metazoa</taxon>
        <taxon>Chordata</taxon>
        <taxon>Craniata</taxon>
        <taxon>Vertebrata</taxon>
        <taxon>Euteleostomi</taxon>
        <taxon>Archelosauria</taxon>
        <taxon>Archosauria</taxon>
        <taxon>Dinosauria</taxon>
        <taxon>Saurischia</taxon>
        <taxon>Theropoda</taxon>
        <taxon>Coelurosauria</taxon>
        <taxon>Aves</taxon>
        <taxon>Neognathae</taxon>
        <taxon>Neoaves</taxon>
        <taxon>Telluraves</taxon>
        <taxon>Australaves</taxon>
        <taxon>Passeriformes</taxon>
        <taxon>Thraupidae</taxon>
        <taxon>Camarhynchus</taxon>
    </lineage>
</organism>
<dbReference type="AlphaFoldDB" id="A0A8C3NMX1"/>